<dbReference type="InterPro" id="IPR011603">
    <property type="entry name" value="2oxoglutarate_DH_E1"/>
</dbReference>
<organism evidence="8 10">
    <name type="scientific">Rubrobacter radiotolerans</name>
    <name type="common">Arthrobacter radiotolerans</name>
    <dbReference type="NCBI Taxonomy" id="42256"/>
    <lineage>
        <taxon>Bacteria</taxon>
        <taxon>Bacillati</taxon>
        <taxon>Actinomycetota</taxon>
        <taxon>Rubrobacteria</taxon>
        <taxon>Rubrobacterales</taxon>
        <taxon>Rubrobacteraceae</taxon>
        <taxon>Rubrobacter</taxon>
    </lineage>
</organism>
<dbReference type="HOGENOM" id="CLU_004709_1_0_11"/>
<evidence type="ECO:0000256" key="4">
    <source>
        <dbReference type="ARBA" id="ARBA00023052"/>
    </source>
</evidence>
<keyword evidence="4" id="KW-0786">Thiamine pyrophosphate</keyword>
<dbReference type="OrthoDB" id="9759785at2"/>
<dbReference type="NCBIfam" id="TIGR00239">
    <property type="entry name" value="2oxo_dh_E1"/>
    <property type="match status" value="1"/>
</dbReference>
<dbReference type="InterPro" id="IPR005475">
    <property type="entry name" value="Transketolase-like_Pyr-bd"/>
</dbReference>
<dbReference type="EC" id="1.2.4.2" evidence="9"/>
<dbReference type="CDD" id="cd02016">
    <property type="entry name" value="TPP_E1_OGDC_like"/>
    <property type="match status" value="1"/>
</dbReference>
<comment type="catalytic activity">
    <reaction evidence="5">
        <text>N(6)-[(R)-lipoyl]-L-lysyl-[protein] + 2-oxoglutarate + H(+) = N(6)-[(R)-S(8)-succinyldihydrolipoyl]-L-lysyl-[protein] + CO2</text>
        <dbReference type="Rhea" id="RHEA:12188"/>
        <dbReference type="Rhea" id="RHEA-COMP:10474"/>
        <dbReference type="Rhea" id="RHEA-COMP:20092"/>
        <dbReference type="ChEBI" id="CHEBI:15378"/>
        <dbReference type="ChEBI" id="CHEBI:16526"/>
        <dbReference type="ChEBI" id="CHEBI:16810"/>
        <dbReference type="ChEBI" id="CHEBI:83099"/>
        <dbReference type="ChEBI" id="CHEBI:83120"/>
        <dbReference type="EC" id="1.2.4.2"/>
    </reaction>
</comment>
<dbReference type="InterPro" id="IPR042179">
    <property type="entry name" value="KGD_C_sf"/>
</dbReference>
<dbReference type="KEGG" id="rrd:RradSPS_0417"/>
<dbReference type="NCBIfam" id="NF006914">
    <property type="entry name" value="PRK09404.1"/>
    <property type="match status" value="1"/>
</dbReference>
<dbReference type="EMBL" id="JAWXXX010000001">
    <property type="protein sequence ID" value="MDX5893114.1"/>
    <property type="molecule type" value="Genomic_DNA"/>
</dbReference>
<feature type="domain" description="Transketolase-like pyrimidine-binding" evidence="7">
    <location>
        <begin position="591"/>
        <end position="785"/>
    </location>
</feature>
<dbReference type="EMBL" id="CP007514">
    <property type="protein sequence ID" value="AHY45700.1"/>
    <property type="molecule type" value="Genomic_DNA"/>
</dbReference>
<evidence type="ECO:0000256" key="5">
    <source>
        <dbReference type="ARBA" id="ARBA00051911"/>
    </source>
</evidence>
<evidence type="ECO:0000313" key="9">
    <source>
        <dbReference type="EMBL" id="MDX5893114.1"/>
    </source>
</evidence>
<dbReference type="Gene3D" id="3.40.50.12470">
    <property type="match status" value="1"/>
</dbReference>
<dbReference type="GO" id="GO:0005829">
    <property type="term" value="C:cytosol"/>
    <property type="evidence" value="ECO:0007669"/>
    <property type="project" value="TreeGrafter"/>
</dbReference>
<dbReference type="GO" id="GO:0006099">
    <property type="term" value="P:tricarboxylic acid cycle"/>
    <property type="evidence" value="ECO:0007669"/>
    <property type="project" value="UniProtKB-KW"/>
</dbReference>
<feature type="compositionally biased region" description="Basic residues" evidence="6">
    <location>
        <begin position="989"/>
        <end position="998"/>
    </location>
</feature>
<reference evidence="9" key="2">
    <citation type="submission" date="2023-11" db="EMBL/GenBank/DDBJ databases">
        <title>MicrobeMod: A computational toolkit for identifying prokaryotic methylation and restriction-modification with nanopore sequencing.</title>
        <authorList>
            <person name="Crits-Christoph A."/>
            <person name="Kang S.C."/>
            <person name="Lee H."/>
            <person name="Ostrov N."/>
        </authorList>
    </citation>
    <scope>NUCLEOTIDE SEQUENCE</scope>
    <source>
        <strain evidence="9">ATCC 51242</strain>
    </source>
</reference>
<evidence type="ECO:0000313" key="10">
    <source>
        <dbReference type="Proteomes" id="UP000025229"/>
    </source>
</evidence>
<evidence type="ECO:0000256" key="6">
    <source>
        <dbReference type="SAM" id="MobiDB-lite"/>
    </source>
</evidence>
<proteinExistence type="predicted"/>
<dbReference type="NCBIfam" id="NF008907">
    <property type="entry name" value="PRK12270.1"/>
    <property type="match status" value="1"/>
</dbReference>
<evidence type="ECO:0000313" key="8">
    <source>
        <dbReference type="EMBL" id="AHY45700.1"/>
    </source>
</evidence>
<evidence type="ECO:0000259" key="7">
    <source>
        <dbReference type="SMART" id="SM00861"/>
    </source>
</evidence>
<comment type="cofactor">
    <cofactor evidence="1">
        <name>thiamine diphosphate</name>
        <dbReference type="ChEBI" id="CHEBI:58937"/>
    </cofactor>
</comment>
<dbReference type="AlphaFoldDB" id="A0A023X113"/>
<dbReference type="InterPro" id="IPR029061">
    <property type="entry name" value="THDP-binding"/>
</dbReference>
<dbReference type="GO" id="GO:0004591">
    <property type="term" value="F:oxoglutarate dehydrogenase (succinyl-transferring) activity"/>
    <property type="evidence" value="ECO:0007669"/>
    <property type="project" value="UniProtKB-EC"/>
</dbReference>
<dbReference type="SUPFAM" id="SSF52518">
    <property type="entry name" value="Thiamin diphosphate-binding fold (THDP-binding)"/>
    <property type="match status" value="2"/>
</dbReference>
<keyword evidence="3 9" id="KW-0560">Oxidoreductase</keyword>
<gene>
    <name evidence="8" type="ORF">RradSPS_0417</name>
    <name evidence="9" type="ORF">SIL72_03620</name>
</gene>
<evidence type="ECO:0000256" key="2">
    <source>
        <dbReference type="ARBA" id="ARBA00022532"/>
    </source>
</evidence>
<dbReference type="GO" id="GO:0000287">
    <property type="term" value="F:magnesium ion binding"/>
    <property type="evidence" value="ECO:0007669"/>
    <property type="project" value="UniProtKB-ARBA"/>
</dbReference>
<dbReference type="SMART" id="SM00861">
    <property type="entry name" value="Transket_pyr"/>
    <property type="match status" value="1"/>
</dbReference>
<keyword evidence="10" id="KW-1185">Reference proteome</keyword>
<dbReference type="RefSeq" id="WP_084263627.1">
    <property type="nucleotide sequence ID" value="NZ_CP007514.1"/>
</dbReference>
<dbReference type="Pfam" id="PF02779">
    <property type="entry name" value="Transket_pyr"/>
    <property type="match status" value="1"/>
</dbReference>
<dbReference type="eggNOG" id="COG0567">
    <property type="taxonomic scope" value="Bacteria"/>
</dbReference>
<evidence type="ECO:0000256" key="1">
    <source>
        <dbReference type="ARBA" id="ARBA00001964"/>
    </source>
</evidence>
<dbReference type="FunFam" id="3.40.50.970:FF:000036">
    <property type="entry name" value="2-oxoglutarate dehydrogenase E1 component"/>
    <property type="match status" value="1"/>
</dbReference>
<dbReference type="Gene3D" id="3.40.50.11610">
    <property type="entry name" value="Multifunctional 2-oxoglutarate metabolism enzyme, C-terminal domain"/>
    <property type="match status" value="1"/>
</dbReference>
<reference evidence="8 10" key="1">
    <citation type="submission" date="2014-03" db="EMBL/GenBank/DDBJ databases">
        <title>Complete genome sequence of the Radio-Resistant Rubrobacter radiotolerans RSPS-4.</title>
        <authorList>
            <person name="Egas C.C."/>
            <person name="Barroso C.C."/>
            <person name="Froufe H.J.C."/>
            <person name="Pacheco J.J."/>
            <person name="Albuquerque L.L."/>
            <person name="da Costa M.M.S."/>
        </authorList>
    </citation>
    <scope>NUCLEOTIDE SEQUENCE [LARGE SCALE GENOMIC DNA]</scope>
    <source>
        <strain evidence="8 10">RSPS-4</strain>
    </source>
</reference>
<keyword evidence="2" id="KW-0816">Tricarboxylic acid cycle</keyword>
<protein>
    <submittedName>
        <fullName evidence="9">2-oxoglutarate dehydrogenase E1 component</fullName>
        <ecNumber evidence="9">1.2.4.2</ecNumber>
    </submittedName>
    <submittedName>
        <fullName evidence="8">Oxoglutarate dehydrogenase (Succinyl-transferring), E1 component</fullName>
    </submittedName>
</protein>
<dbReference type="Gene3D" id="1.10.287.1150">
    <property type="entry name" value="TPP helical domain"/>
    <property type="match status" value="1"/>
</dbReference>
<accession>A0A023X113</accession>
<feature type="compositionally biased region" description="Basic and acidic residues" evidence="6">
    <location>
        <begin position="966"/>
        <end position="978"/>
    </location>
</feature>
<dbReference type="Pfam" id="PF16870">
    <property type="entry name" value="OxoGdeHyase_C"/>
    <property type="match status" value="1"/>
</dbReference>
<dbReference type="Proteomes" id="UP001281130">
    <property type="component" value="Unassembled WGS sequence"/>
</dbReference>
<dbReference type="InterPro" id="IPR001017">
    <property type="entry name" value="DH_E1"/>
</dbReference>
<dbReference type="STRING" id="42256.RradSPS_0417"/>
<sequence length="998" mass="111113">MQSRTGDLQAEFQGPNLGYVLGLYESFKEDPESVDEETRRFFENWRPPEMNGAGTAPAGVSNGTSVSGVDVDKVIGAAKYIRSIRDFGHSAAQLDPLGSEPPGDPALDAEWHGITDEDLEKMPSSVVGGPITDRTENALEAVRELRRLYCGRTGYDFGHIAHLPQERFWLRDAVESERFSTPMNETMARWVLKRLTRVETFERFLHRTFLGQKRFSVEGNDIVVPMLDRLMRLASEAGTPEVVMGMAHRGRLNVLAHVLNKPYAKIFSEFQQPDRSEGKSMGGGSGEAWVGDVKYHLGIRNYHLKDEEATSQVLINLAPNPSHLEHVNPVALGMTRAAQEKRDKVGPPEQDFKAAFNVILHGDAAFIGEGVCAESLNLSRLPGYTTGGAIHIITNNQLGFTTEARDARSTTYASDLAKGYEIPVVHVNADDPEACMAAISMAFAYRERFHKDFMIDLIGYRRFGHNEGDEPAYTQPQMYEIIRNHPTVRELWAKTLEERGLIEPGEADRLVEEVYQRMTDIHKGEASDMETEEEVITDVPHTPLVEIPDTAVPAERLEKLNAALLERPEGFTPNSKLERMMQKNRGDLSQIDWAHAEALAFGSLIEEGTAVRLTGQDSQRGTFSHRHAVLHDEKTGEEYVPLQHVPDGKASFAVYNSPLSEIAVMGFEYGYSMNSSDSLLLWEAQYGDFANVGQPMIDQFIASGQAKWGQASELVMLLPHGYEGNGPEHSSARLERFLQLAAHENLRIANLTTAAQYFHILRAQAKLVDYQRPLIIMAPKSLLRHPMSASSLEDLSEGAFQLVLDDTKARERAEKVTRLILCSGKFYTELEGAEAREEAENVAIGRIELLYPFPEERVRELIGGYPNLEEVIWAQEEPKNMGAWFFMEPRLREILDGVPVLYVGKPARPSPAQGSGRFHKQEHARIVSEALFGELGDSQYFRPEVEPSFSDGMDSKGEEGSPDSIPEGKADEDSKGEGENGSNGQVERKKGKKSGVSS</sequence>
<name>A0A023X113_RUBRA</name>
<dbReference type="PANTHER" id="PTHR23152">
    <property type="entry name" value="2-OXOGLUTARATE DEHYDROGENASE"/>
    <property type="match status" value="1"/>
</dbReference>
<dbReference type="GO" id="GO:0045252">
    <property type="term" value="C:oxoglutarate dehydrogenase complex"/>
    <property type="evidence" value="ECO:0007669"/>
    <property type="project" value="TreeGrafter"/>
</dbReference>
<dbReference type="Proteomes" id="UP000025229">
    <property type="component" value="Chromosome"/>
</dbReference>
<dbReference type="GO" id="GO:0030976">
    <property type="term" value="F:thiamine pyrophosphate binding"/>
    <property type="evidence" value="ECO:0007669"/>
    <property type="project" value="InterPro"/>
</dbReference>
<dbReference type="PIRSF" id="PIRSF000157">
    <property type="entry name" value="Oxoglu_dh_E1"/>
    <property type="match status" value="1"/>
</dbReference>
<dbReference type="PANTHER" id="PTHR23152:SF4">
    <property type="entry name" value="2-OXOADIPATE DEHYDROGENASE COMPLEX COMPONENT E1"/>
    <property type="match status" value="1"/>
</dbReference>
<dbReference type="Gene3D" id="3.40.50.970">
    <property type="match status" value="1"/>
</dbReference>
<dbReference type="InterPro" id="IPR031717">
    <property type="entry name" value="ODO-1/KGD_C"/>
</dbReference>
<dbReference type="Pfam" id="PF00676">
    <property type="entry name" value="E1_dh"/>
    <property type="match status" value="1"/>
</dbReference>
<evidence type="ECO:0000256" key="3">
    <source>
        <dbReference type="ARBA" id="ARBA00023002"/>
    </source>
</evidence>
<dbReference type="PATRIC" id="fig|42256.3.peg.424"/>
<feature type="region of interest" description="Disordered" evidence="6">
    <location>
        <begin position="942"/>
        <end position="998"/>
    </location>
</feature>